<dbReference type="InterPro" id="IPR018201">
    <property type="entry name" value="Ketoacyl_synth_AS"/>
</dbReference>
<protein>
    <recommendedName>
        <fullName evidence="4 11">3-oxoacyl-[acyl-carrier-protein] synthase 2</fullName>
        <ecNumber evidence="3 11">2.3.1.179</ecNumber>
    </recommendedName>
</protein>
<sequence>MELKRVVVTGLGALTPIGNTKDEFWEALISGKSGAAPITYFDTEKFKTKFACELKNFNATDFLERKEARKMDRFTQYAMVASDEAIADSKLDLNAVNKLRVGVIWGAGIGGLETFQDEVLNFAAGDGTPRFNPFFIPKMIADIAPGNISIKHGFMGPNYTTVSACASSANAMIDALNYIRLGHCDVIVTGGSEAAVTMAGMGGFNAMHALSTRNESPETASRPFDATRDGFVLGEGAGAIVLEDYEHAKARGAKIYAEVLGGGMSSDAYHMTAPHPEGIGVIAVMRNCLENAGLKPEEVDHINTHGTSTPLGDVAELKAISEVFGAHAKNININSTKSMTGHLLGAAGAIESIASILAMEHGIVPPTINHEVADENIDPELNLTLNKAQKRDVKVAMSNTFGFGGHNACVLFKKID</sequence>
<evidence type="ECO:0000259" key="14">
    <source>
        <dbReference type="PROSITE" id="PS52004"/>
    </source>
</evidence>
<gene>
    <name evidence="15" type="primary">fabF</name>
    <name evidence="15" type="ORF">ES675_03555</name>
</gene>
<feature type="active site" description="For beta-ketoacyl synthase activity" evidence="12">
    <location>
        <position position="165"/>
    </location>
</feature>
<dbReference type="Pfam" id="PF00109">
    <property type="entry name" value="ketoacyl-synt"/>
    <property type="match status" value="1"/>
</dbReference>
<dbReference type="GO" id="GO:0004315">
    <property type="term" value="F:3-oxoacyl-[acyl-carrier-protein] synthase activity"/>
    <property type="evidence" value="ECO:0007669"/>
    <property type="project" value="UniProtKB-UniRule"/>
</dbReference>
<evidence type="ECO:0000256" key="12">
    <source>
        <dbReference type="PIRSR" id="PIRSR000447-1"/>
    </source>
</evidence>
<name>A0A5D0R2I9_9FLAO</name>
<keyword evidence="9 11" id="KW-0275">Fatty acid biosynthesis</keyword>
<keyword evidence="10 11" id="KW-0012">Acyltransferase</keyword>
<keyword evidence="16" id="KW-1185">Reference proteome</keyword>
<dbReference type="InterPro" id="IPR020841">
    <property type="entry name" value="PKS_Beta-ketoAc_synthase_dom"/>
</dbReference>
<evidence type="ECO:0000313" key="16">
    <source>
        <dbReference type="Proteomes" id="UP000324358"/>
    </source>
</evidence>
<evidence type="ECO:0000313" key="15">
    <source>
        <dbReference type="EMBL" id="TYB75215.1"/>
    </source>
</evidence>
<dbReference type="InterPro" id="IPR016039">
    <property type="entry name" value="Thiolase-like"/>
</dbReference>
<dbReference type="FunFam" id="3.40.47.10:FF:000009">
    <property type="entry name" value="3-oxoacyl-[acyl-carrier-protein] synthase 2"/>
    <property type="match status" value="1"/>
</dbReference>
<feature type="domain" description="Ketosynthase family 3 (KS3)" evidence="14">
    <location>
        <begin position="3"/>
        <end position="414"/>
    </location>
</feature>
<dbReference type="InterPro" id="IPR014030">
    <property type="entry name" value="Ketoacyl_synth_N"/>
</dbReference>
<keyword evidence="7" id="KW-0276">Fatty acid metabolism</keyword>
<evidence type="ECO:0000256" key="1">
    <source>
        <dbReference type="ARBA" id="ARBA00005194"/>
    </source>
</evidence>
<comment type="pathway">
    <text evidence="1 11">Lipid metabolism; fatty acid biosynthesis.</text>
</comment>
<dbReference type="PANTHER" id="PTHR11712">
    <property type="entry name" value="POLYKETIDE SYNTHASE-RELATED"/>
    <property type="match status" value="1"/>
</dbReference>
<evidence type="ECO:0000256" key="2">
    <source>
        <dbReference type="ARBA" id="ARBA00008467"/>
    </source>
</evidence>
<dbReference type="UniPathway" id="UPA00094"/>
<evidence type="ECO:0000256" key="11">
    <source>
        <dbReference type="PIRNR" id="PIRNR000447"/>
    </source>
</evidence>
<dbReference type="Proteomes" id="UP000324358">
    <property type="component" value="Unassembled WGS sequence"/>
</dbReference>
<keyword evidence="5 11" id="KW-0444">Lipid biosynthesis</keyword>
<dbReference type="PIRSF" id="PIRSF000447">
    <property type="entry name" value="KAS_II"/>
    <property type="match status" value="1"/>
</dbReference>
<comment type="catalytic activity">
    <reaction evidence="11">
        <text>a fatty acyl-[ACP] + malonyl-[ACP] + H(+) = a 3-oxoacyl-[ACP] + holo-[ACP] + CO2</text>
        <dbReference type="Rhea" id="RHEA:22836"/>
        <dbReference type="Rhea" id="RHEA-COMP:9623"/>
        <dbReference type="Rhea" id="RHEA-COMP:9685"/>
        <dbReference type="Rhea" id="RHEA-COMP:9916"/>
        <dbReference type="Rhea" id="RHEA-COMP:14125"/>
        <dbReference type="ChEBI" id="CHEBI:15378"/>
        <dbReference type="ChEBI" id="CHEBI:16526"/>
        <dbReference type="ChEBI" id="CHEBI:64479"/>
        <dbReference type="ChEBI" id="CHEBI:78449"/>
        <dbReference type="ChEBI" id="CHEBI:78776"/>
        <dbReference type="ChEBI" id="CHEBI:138651"/>
    </reaction>
</comment>
<dbReference type="Gene3D" id="3.40.47.10">
    <property type="match status" value="1"/>
</dbReference>
<proteinExistence type="inferred from homology"/>
<keyword evidence="8" id="KW-0443">Lipid metabolism</keyword>
<dbReference type="EC" id="2.3.1.179" evidence="3 11"/>
<dbReference type="NCBIfam" id="TIGR03150">
    <property type="entry name" value="fabF"/>
    <property type="match status" value="1"/>
</dbReference>
<evidence type="ECO:0000256" key="6">
    <source>
        <dbReference type="ARBA" id="ARBA00022679"/>
    </source>
</evidence>
<organism evidence="15 16">
    <name type="scientific">Bizionia algoritergicola</name>
    <dbReference type="NCBI Taxonomy" id="291187"/>
    <lineage>
        <taxon>Bacteria</taxon>
        <taxon>Pseudomonadati</taxon>
        <taxon>Bacteroidota</taxon>
        <taxon>Flavobacteriia</taxon>
        <taxon>Flavobacteriales</taxon>
        <taxon>Flavobacteriaceae</taxon>
        <taxon>Bizionia</taxon>
    </lineage>
</organism>
<keyword evidence="6 11" id="KW-0808">Transferase</keyword>
<comment type="catalytic activity">
    <reaction evidence="11">
        <text>(9Z)-hexadecenoyl-[ACP] + malonyl-[ACP] + H(+) = 3-oxo-(11Z)-octadecenoyl-[ACP] + holo-[ACP] + CO2</text>
        <dbReference type="Rhea" id="RHEA:55040"/>
        <dbReference type="Rhea" id="RHEA-COMP:9623"/>
        <dbReference type="Rhea" id="RHEA-COMP:9685"/>
        <dbReference type="Rhea" id="RHEA-COMP:10800"/>
        <dbReference type="Rhea" id="RHEA-COMP:14074"/>
        <dbReference type="ChEBI" id="CHEBI:15378"/>
        <dbReference type="ChEBI" id="CHEBI:16526"/>
        <dbReference type="ChEBI" id="CHEBI:64479"/>
        <dbReference type="ChEBI" id="CHEBI:78449"/>
        <dbReference type="ChEBI" id="CHEBI:83989"/>
        <dbReference type="ChEBI" id="CHEBI:138538"/>
        <dbReference type="EC" id="2.3.1.179"/>
    </reaction>
</comment>
<evidence type="ECO:0000256" key="7">
    <source>
        <dbReference type="ARBA" id="ARBA00022832"/>
    </source>
</evidence>
<dbReference type="EMBL" id="VSKL01000001">
    <property type="protein sequence ID" value="TYB75215.1"/>
    <property type="molecule type" value="Genomic_DNA"/>
</dbReference>
<dbReference type="RefSeq" id="WP_066247200.1">
    <property type="nucleotide sequence ID" value="NZ_VSKL01000001.1"/>
</dbReference>
<evidence type="ECO:0000256" key="13">
    <source>
        <dbReference type="RuleBase" id="RU003694"/>
    </source>
</evidence>
<evidence type="ECO:0000256" key="5">
    <source>
        <dbReference type="ARBA" id="ARBA00022516"/>
    </source>
</evidence>
<dbReference type="InterPro" id="IPR000794">
    <property type="entry name" value="Beta-ketoacyl_synthase"/>
</dbReference>
<dbReference type="AlphaFoldDB" id="A0A5D0R2I9"/>
<dbReference type="SUPFAM" id="SSF53901">
    <property type="entry name" value="Thiolase-like"/>
    <property type="match status" value="2"/>
</dbReference>
<evidence type="ECO:0000256" key="3">
    <source>
        <dbReference type="ARBA" id="ARBA00012356"/>
    </source>
</evidence>
<dbReference type="CDD" id="cd00834">
    <property type="entry name" value="KAS_I_II"/>
    <property type="match status" value="1"/>
</dbReference>
<dbReference type="GO" id="GO:0006633">
    <property type="term" value="P:fatty acid biosynthetic process"/>
    <property type="evidence" value="ECO:0007669"/>
    <property type="project" value="UniProtKB-UniRule"/>
</dbReference>
<dbReference type="InterPro" id="IPR014031">
    <property type="entry name" value="Ketoacyl_synth_C"/>
</dbReference>
<evidence type="ECO:0000256" key="10">
    <source>
        <dbReference type="ARBA" id="ARBA00023315"/>
    </source>
</evidence>
<dbReference type="InterPro" id="IPR017568">
    <property type="entry name" value="3-oxoacyl-ACP_synth-2"/>
</dbReference>
<dbReference type="PROSITE" id="PS00606">
    <property type="entry name" value="KS3_1"/>
    <property type="match status" value="1"/>
</dbReference>
<dbReference type="PANTHER" id="PTHR11712:SF336">
    <property type="entry name" value="3-OXOACYL-[ACYL-CARRIER-PROTEIN] SYNTHASE, MITOCHONDRIAL"/>
    <property type="match status" value="1"/>
</dbReference>
<accession>A0A5D0R2I9</accession>
<comment type="caution">
    <text evidence="15">The sequence shown here is derived from an EMBL/GenBank/DDBJ whole genome shotgun (WGS) entry which is preliminary data.</text>
</comment>
<dbReference type="GO" id="GO:0005829">
    <property type="term" value="C:cytosol"/>
    <property type="evidence" value="ECO:0007669"/>
    <property type="project" value="TreeGrafter"/>
</dbReference>
<comment type="similarity">
    <text evidence="2 11 13">Belongs to the thiolase-like superfamily. Beta-ketoacyl-ACP synthases family.</text>
</comment>
<dbReference type="OrthoDB" id="9808669at2"/>
<dbReference type="SMART" id="SM00825">
    <property type="entry name" value="PKS_KS"/>
    <property type="match status" value="1"/>
</dbReference>
<dbReference type="Pfam" id="PF02801">
    <property type="entry name" value="Ketoacyl-synt_C"/>
    <property type="match status" value="1"/>
</dbReference>
<dbReference type="PROSITE" id="PS52004">
    <property type="entry name" value="KS3_2"/>
    <property type="match status" value="1"/>
</dbReference>
<evidence type="ECO:0000256" key="9">
    <source>
        <dbReference type="ARBA" id="ARBA00023160"/>
    </source>
</evidence>
<evidence type="ECO:0000256" key="4">
    <source>
        <dbReference type="ARBA" id="ARBA00014657"/>
    </source>
</evidence>
<evidence type="ECO:0000256" key="8">
    <source>
        <dbReference type="ARBA" id="ARBA00023098"/>
    </source>
</evidence>
<dbReference type="NCBIfam" id="NF005589">
    <property type="entry name" value="PRK07314.1"/>
    <property type="match status" value="1"/>
</dbReference>
<reference evidence="15 16" key="1">
    <citation type="submission" date="2019-08" db="EMBL/GenBank/DDBJ databases">
        <title>Genomes of Antarctic Bizionia species.</title>
        <authorList>
            <person name="Bowman J.P."/>
        </authorList>
    </citation>
    <scope>NUCLEOTIDE SEQUENCE [LARGE SCALE GENOMIC DNA]</scope>
    <source>
        <strain evidence="15 16">APA-1</strain>
    </source>
</reference>
<comment type="function">
    <text evidence="11">Involved in the type II fatty acid elongation cycle. Catalyzes the elongation of a wide range of acyl-ACP by the addition of two carbons from malonyl-ACP to an acyl acceptor. Can efficiently catalyze the conversion of palmitoleoyl-ACP (cis-hexadec-9-enoyl-ACP) to cis-vaccenoyl-ACP (cis-octadec-11-enoyl-ACP), an essential step in the thermal regulation of fatty acid composition.</text>
</comment>